<comment type="caution">
    <text evidence="2">The sequence shown here is derived from an EMBL/GenBank/DDBJ whole genome shotgun (WGS) entry which is preliminary data.</text>
</comment>
<organism evidence="2 3">
    <name type="scientific">Batillaria attramentaria</name>
    <dbReference type="NCBI Taxonomy" id="370345"/>
    <lineage>
        <taxon>Eukaryota</taxon>
        <taxon>Metazoa</taxon>
        <taxon>Spiralia</taxon>
        <taxon>Lophotrochozoa</taxon>
        <taxon>Mollusca</taxon>
        <taxon>Gastropoda</taxon>
        <taxon>Caenogastropoda</taxon>
        <taxon>Sorbeoconcha</taxon>
        <taxon>Cerithioidea</taxon>
        <taxon>Batillariidae</taxon>
        <taxon>Batillaria</taxon>
    </lineage>
</organism>
<feature type="region of interest" description="Disordered" evidence="1">
    <location>
        <begin position="55"/>
        <end position="87"/>
    </location>
</feature>
<keyword evidence="3" id="KW-1185">Reference proteome</keyword>
<proteinExistence type="predicted"/>
<feature type="compositionally biased region" description="Polar residues" evidence="1">
    <location>
        <begin position="59"/>
        <end position="73"/>
    </location>
</feature>
<protein>
    <submittedName>
        <fullName evidence="2">Uncharacterized protein</fullName>
    </submittedName>
</protein>
<dbReference type="Proteomes" id="UP001519460">
    <property type="component" value="Unassembled WGS sequence"/>
</dbReference>
<dbReference type="AlphaFoldDB" id="A0ABD0J579"/>
<dbReference type="EMBL" id="JACVVK020000639">
    <property type="protein sequence ID" value="KAK7461228.1"/>
    <property type="molecule type" value="Genomic_DNA"/>
</dbReference>
<accession>A0ABD0J579</accession>
<sequence length="101" mass="11069">MEWFTKGSKCFTRGSDYGQRGMVCTCCPVSPGPSQDEESPWNKLQHVSWLHLLHPRPSSGDSANQQERISESFTADGGEGGGENFGVGNIVLRASRDLLRV</sequence>
<reference evidence="2 3" key="1">
    <citation type="journal article" date="2023" name="Sci. Data">
        <title>Genome assembly of the Korean intertidal mud-creeper Batillaria attramentaria.</title>
        <authorList>
            <person name="Patra A.K."/>
            <person name="Ho P.T."/>
            <person name="Jun S."/>
            <person name="Lee S.J."/>
            <person name="Kim Y."/>
            <person name="Won Y.J."/>
        </authorList>
    </citation>
    <scope>NUCLEOTIDE SEQUENCE [LARGE SCALE GENOMIC DNA]</scope>
    <source>
        <strain evidence="2">Wonlab-2016</strain>
    </source>
</reference>
<evidence type="ECO:0000313" key="2">
    <source>
        <dbReference type="EMBL" id="KAK7461228.1"/>
    </source>
</evidence>
<name>A0ABD0J579_9CAEN</name>
<gene>
    <name evidence="2" type="ORF">BaRGS_00038730</name>
</gene>
<evidence type="ECO:0000256" key="1">
    <source>
        <dbReference type="SAM" id="MobiDB-lite"/>
    </source>
</evidence>
<evidence type="ECO:0000313" key="3">
    <source>
        <dbReference type="Proteomes" id="UP001519460"/>
    </source>
</evidence>